<sequence>MLVLKRSQPMPWSNEGLDAAKREDLIANGTDPRQHSPTADSAKDEFHSFKTASLHMDGDRDRLEVFKEIRRLCGVIV</sequence>
<feature type="region of interest" description="Disordered" evidence="1">
    <location>
        <begin position="1"/>
        <end position="42"/>
    </location>
</feature>
<protein>
    <submittedName>
        <fullName evidence="2">Uncharacterized protein</fullName>
    </submittedName>
</protein>
<dbReference type="Proteomes" id="UP001176961">
    <property type="component" value="Unassembled WGS sequence"/>
</dbReference>
<evidence type="ECO:0000313" key="2">
    <source>
        <dbReference type="EMBL" id="CAJ0591672.1"/>
    </source>
</evidence>
<evidence type="ECO:0000313" key="3">
    <source>
        <dbReference type="Proteomes" id="UP001176961"/>
    </source>
</evidence>
<dbReference type="AlphaFoldDB" id="A0AA36DQ17"/>
<keyword evidence="3" id="KW-1185">Reference proteome</keyword>
<organism evidence="2 3">
    <name type="scientific">Cylicocyclus nassatus</name>
    <name type="common">Nematode worm</name>
    <dbReference type="NCBI Taxonomy" id="53992"/>
    <lineage>
        <taxon>Eukaryota</taxon>
        <taxon>Metazoa</taxon>
        <taxon>Ecdysozoa</taxon>
        <taxon>Nematoda</taxon>
        <taxon>Chromadorea</taxon>
        <taxon>Rhabditida</taxon>
        <taxon>Rhabditina</taxon>
        <taxon>Rhabditomorpha</taxon>
        <taxon>Strongyloidea</taxon>
        <taxon>Strongylidae</taxon>
        <taxon>Cylicocyclus</taxon>
    </lineage>
</organism>
<accession>A0AA36DQ17</accession>
<name>A0AA36DQ17_CYLNA</name>
<evidence type="ECO:0000256" key="1">
    <source>
        <dbReference type="SAM" id="MobiDB-lite"/>
    </source>
</evidence>
<gene>
    <name evidence="2" type="ORF">CYNAS_LOCUS3655</name>
</gene>
<comment type="caution">
    <text evidence="2">The sequence shown here is derived from an EMBL/GenBank/DDBJ whole genome shotgun (WGS) entry which is preliminary data.</text>
</comment>
<proteinExistence type="predicted"/>
<dbReference type="EMBL" id="CATQJL010000001">
    <property type="protein sequence ID" value="CAJ0591672.1"/>
    <property type="molecule type" value="Genomic_DNA"/>
</dbReference>
<reference evidence="2" key="1">
    <citation type="submission" date="2023-07" db="EMBL/GenBank/DDBJ databases">
        <authorList>
            <consortium name="CYATHOMIX"/>
        </authorList>
    </citation>
    <scope>NUCLEOTIDE SEQUENCE</scope>
    <source>
        <strain evidence="2">N/A</strain>
    </source>
</reference>